<feature type="domain" description="Tetrahydrofolate dehydrogenase/cyclohydrolase NAD(P)-binding" evidence="14">
    <location>
        <begin position="140"/>
        <end position="281"/>
    </location>
</feature>
<comment type="catalytic activity">
    <reaction evidence="12">
        <text>(6R)-5,10-methenyltetrahydrofolate + H2O = (6R)-10-formyltetrahydrofolate + H(+)</text>
        <dbReference type="Rhea" id="RHEA:23700"/>
        <dbReference type="ChEBI" id="CHEBI:15377"/>
        <dbReference type="ChEBI" id="CHEBI:15378"/>
        <dbReference type="ChEBI" id="CHEBI:57455"/>
        <dbReference type="ChEBI" id="CHEBI:195366"/>
        <dbReference type="EC" id="3.5.4.9"/>
    </reaction>
</comment>
<dbReference type="PRINTS" id="PR00085">
    <property type="entry name" value="THFDHDRGNASE"/>
</dbReference>
<evidence type="ECO:0000256" key="8">
    <source>
        <dbReference type="ARBA" id="ARBA00023002"/>
    </source>
</evidence>
<reference evidence="15" key="1">
    <citation type="submission" date="2019-02" db="EMBL/GenBank/DDBJ databases">
        <authorList>
            <person name="Gruber-Vodicka R. H."/>
            <person name="Seah K. B. B."/>
        </authorList>
    </citation>
    <scope>NUCLEOTIDE SEQUENCE</scope>
    <source>
        <strain evidence="15">BECK_M7</strain>
    </source>
</reference>
<dbReference type="FunFam" id="3.40.50.10860:FF:000005">
    <property type="entry name" value="C-1-tetrahydrofolate synthase, cytoplasmic, putative"/>
    <property type="match status" value="1"/>
</dbReference>
<evidence type="ECO:0000256" key="4">
    <source>
        <dbReference type="ARBA" id="ARBA00022605"/>
    </source>
</evidence>
<comment type="catalytic activity">
    <reaction evidence="12">
        <text>(6R)-5,10-methylene-5,6,7,8-tetrahydrofolate + NADP(+) = (6R)-5,10-methenyltetrahydrofolate + NADPH</text>
        <dbReference type="Rhea" id="RHEA:22812"/>
        <dbReference type="ChEBI" id="CHEBI:15636"/>
        <dbReference type="ChEBI" id="CHEBI:57455"/>
        <dbReference type="ChEBI" id="CHEBI:57783"/>
        <dbReference type="ChEBI" id="CHEBI:58349"/>
        <dbReference type="EC" id="1.5.1.5"/>
    </reaction>
</comment>
<dbReference type="GO" id="GO:0004477">
    <property type="term" value="F:methenyltetrahydrofolate cyclohydrolase activity"/>
    <property type="evidence" value="ECO:0007669"/>
    <property type="project" value="UniProtKB-UniRule"/>
</dbReference>
<keyword evidence="9 12" id="KW-0368">Histidine biosynthesis</keyword>
<proteinExistence type="inferred from homology"/>
<dbReference type="CDD" id="cd01080">
    <property type="entry name" value="NAD_bind_m-THF_DH_Cyclohyd"/>
    <property type="match status" value="1"/>
</dbReference>
<dbReference type="EMBL" id="CAADFF010000011">
    <property type="protein sequence ID" value="VFJ88572.1"/>
    <property type="molecule type" value="Genomic_DNA"/>
</dbReference>
<feature type="binding site" evidence="12">
    <location>
        <begin position="166"/>
        <end position="168"/>
    </location>
    <ligand>
        <name>NADP(+)</name>
        <dbReference type="ChEBI" id="CHEBI:58349"/>
    </ligand>
</feature>
<dbReference type="EC" id="1.5.1.5" evidence="12"/>
<keyword evidence="11 12" id="KW-0511">Multifunctional enzyme</keyword>
<comment type="subunit">
    <text evidence="2 12">Homodimer.</text>
</comment>
<organism evidence="15">
    <name type="scientific">Candidatus Kentrum sp. LFY</name>
    <dbReference type="NCBI Taxonomy" id="2126342"/>
    <lineage>
        <taxon>Bacteria</taxon>
        <taxon>Pseudomonadati</taxon>
        <taxon>Pseudomonadota</taxon>
        <taxon>Gammaproteobacteria</taxon>
        <taxon>Candidatus Kentrum</taxon>
    </lineage>
</organism>
<dbReference type="InterPro" id="IPR036291">
    <property type="entry name" value="NAD(P)-bd_dom_sf"/>
</dbReference>
<dbReference type="GO" id="GO:0005829">
    <property type="term" value="C:cytosol"/>
    <property type="evidence" value="ECO:0007669"/>
    <property type="project" value="TreeGrafter"/>
</dbReference>
<evidence type="ECO:0000256" key="2">
    <source>
        <dbReference type="ARBA" id="ARBA00011738"/>
    </source>
</evidence>
<keyword evidence="5 12" id="KW-0658">Purine biosynthesis</keyword>
<dbReference type="GO" id="GO:0004488">
    <property type="term" value="F:methylenetetrahydrofolate dehydrogenase (NADP+) activity"/>
    <property type="evidence" value="ECO:0007669"/>
    <property type="project" value="UniProtKB-UniRule"/>
</dbReference>
<keyword evidence="8 12" id="KW-0560">Oxidoreductase</keyword>
<evidence type="ECO:0000256" key="5">
    <source>
        <dbReference type="ARBA" id="ARBA00022755"/>
    </source>
</evidence>
<comment type="pathway">
    <text evidence="1 12">One-carbon metabolism; tetrahydrofolate interconversion.</text>
</comment>
<gene>
    <name evidence="12" type="primary">folD</name>
    <name evidence="15" type="ORF">BECKLFY1418B_GA0070995_10119</name>
</gene>
<comment type="function">
    <text evidence="12">Catalyzes the oxidation of 5,10-methylenetetrahydrofolate to 5,10-methenyltetrahydrofolate and then the hydrolysis of 5,10-methenyltetrahydrofolate to 10-formyltetrahydrofolate.</text>
</comment>
<keyword evidence="10 12" id="KW-0486">Methionine biosynthesis</keyword>
<dbReference type="Pfam" id="PF00763">
    <property type="entry name" value="THF_DHG_CYH"/>
    <property type="match status" value="1"/>
</dbReference>
<dbReference type="Gene3D" id="3.40.50.10860">
    <property type="entry name" value="Leucine Dehydrogenase, chain A, domain 1"/>
    <property type="match status" value="1"/>
</dbReference>
<dbReference type="GO" id="GO:0000105">
    <property type="term" value="P:L-histidine biosynthetic process"/>
    <property type="evidence" value="ECO:0007669"/>
    <property type="project" value="UniProtKB-KW"/>
</dbReference>
<dbReference type="InterPro" id="IPR020630">
    <property type="entry name" value="THF_DH/CycHdrlase_cat_dom"/>
</dbReference>
<evidence type="ECO:0000256" key="12">
    <source>
        <dbReference type="HAMAP-Rule" id="MF_01576"/>
    </source>
</evidence>
<protein>
    <recommendedName>
        <fullName evidence="12">Bifunctional protein FolD</fullName>
    </recommendedName>
    <domain>
        <recommendedName>
            <fullName evidence="12">Methylenetetrahydrofolate dehydrogenase</fullName>
            <ecNumber evidence="12">1.5.1.5</ecNumber>
        </recommendedName>
    </domain>
    <domain>
        <recommendedName>
            <fullName evidence="12">Methenyltetrahydrofolate cyclohydrolase</fullName>
            <ecNumber evidence="12">3.5.4.9</ecNumber>
        </recommendedName>
    </domain>
</protein>
<dbReference type="NCBIfam" id="NF008058">
    <property type="entry name" value="PRK10792.1"/>
    <property type="match status" value="1"/>
</dbReference>
<dbReference type="HAMAP" id="MF_01576">
    <property type="entry name" value="THF_DHG_CYH"/>
    <property type="match status" value="1"/>
</dbReference>
<sequence length="286" mass="30922">MSARLLDGKAIAENILSSLRERVMQRIRAGGSQPGLAVILVGRDPASEVYVRNKRRACEQSNIRSVAYDLPISVSEDYLVGLIDTLNEDSEIHGILVQLPLPAHIDPEVVIERILPGKDVDGFHPYNVGRLALGVAHFRPCTSQGIMTLLENTNEPLKGRDAVVVGHSAIVGRPMSLELLAAECTVTICHRETRDLASKIKSAEILVVSVGKPSLIPGSWIRKGAIVIDVGINRLHDGKIVGDVMFREARERAAWITPVPGGVGPMTVATLLANTLMAAEMDGKNR</sequence>
<dbReference type="SUPFAM" id="SSF51735">
    <property type="entry name" value="NAD(P)-binding Rossmann-fold domains"/>
    <property type="match status" value="1"/>
</dbReference>
<accession>A0A450U994</accession>
<dbReference type="GO" id="GO:0009086">
    <property type="term" value="P:methionine biosynthetic process"/>
    <property type="evidence" value="ECO:0007669"/>
    <property type="project" value="UniProtKB-KW"/>
</dbReference>
<name>A0A450U994_9GAMM</name>
<evidence type="ECO:0000313" key="15">
    <source>
        <dbReference type="EMBL" id="VFJ88572.1"/>
    </source>
</evidence>
<dbReference type="GO" id="GO:0035999">
    <property type="term" value="P:tetrahydrofolate interconversion"/>
    <property type="evidence" value="ECO:0007669"/>
    <property type="project" value="UniProtKB-UniRule"/>
</dbReference>
<evidence type="ECO:0000256" key="11">
    <source>
        <dbReference type="ARBA" id="ARBA00023268"/>
    </source>
</evidence>
<dbReference type="AlphaFoldDB" id="A0A450U994"/>
<dbReference type="InterPro" id="IPR020631">
    <property type="entry name" value="THF_DH/CycHdrlase_NAD-bd_dom"/>
</dbReference>
<comment type="similarity">
    <text evidence="12">Belongs to the tetrahydrofolate dehydrogenase/cyclohydrolase family.</text>
</comment>
<evidence type="ECO:0000259" key="14">
    <source>
        <dbReference type="Pfam" id="PF02882"/>
    </source>
</evidence>
<dbReference type="UniPathway" id="UPA00193"/>
<dbReference type="Pfam" id="PF02882">
    <property type="entry name" value="THF_DHG_CYH_C"/>
    <property type="match status" value="1"/>
</dbReference>
<dbReference type="GO" id="GO:0006164">
    <property type="term" value="P:purine nucleotide biosynthetic process"/>
    <property type="evidence" value="ECO:0007669"/>
    <property type="project" value="UniProtKB-KW"/>
</dbReference>
<dbReference type="PROSITE" id="PS00767">
    <property type="entry name" value="THF_DHG_CYH_2"/>
    <property type="match status" value="1"/>
</dbReference>
<dbReference type="InterPro" id="IPR046346">
    <property type="entry name" value="Aminoacid_DH-like_N_sf"/>
</dbReference>
<evidence type="ECO:0000259" key="13">
    <source>
        <dbReference type="Pfam" id="PF00763"/>
    </source>
</evidence>
<dbReference type="InterPro" id="IPR000672">
    <property type="entry name" value="THF_DH/CycHdrlase"/>
</dbReference>
<evidence type="ECO:0000256" key="9">
    <source>
        <dbReference type="ARBA" id="ARBA00023102"/>
    </source>
</evidence>
<dbReference type="FunFam" id="3.40.50.720:FF:000006">
    <property type="entry name" value="Bifunctional protein FolD"/>
    <property type="match status" value="1"/>
</dbReference>
<evidence type="ECO:0000256" key="3">
    <source>
        <dbReference type="ARBA" id="ARBA00022563"/>
    </source>
</evidence>
<keyword evidence="4 12" id="KW-0028">Amino-acid biosynthesis</keyword>
<evidence type="ECO:0000256" key="7">
    <source>
        <dbReference type="ARBA" id="ARBA00022857"/>
    </source>
</evidence>
<evidence type="ECO:0000256" key="1">
    <source>
        <dbReference type="ARBA" id="ARBA00004777"/>
    </source>
</evidence>
<dbReference type="SUPFAM" id="SSF53223">
    <property type="entry name" value="Aminoacid dehydrogenase-like, N-terminal domain"/>
    <property type="match status" value="1"/>
</dbReference>
<dbReference type="PANTHER" id="PTHR48099:SF5">
    <property type="entry name" value="C-1-TETRAHYDROFOLATE SYNTHASE, CYTOPLASMIC"/>
    <property type="match status" value="1"/>
</dbReference>
<dbReference type="EC" id="3.5.4.9" evidence="12"/>
<keyword evidence="3 12" id="KW-0554">One-carbon metabolism</keyword>
<feature type="domain" description="Tetrahydrofolate dehydrogenase/cyclohydrolase catalytic" evidence="13">
    <location>
        <begin position="6"/>
        <end position="121"/>
    </location>
</feature>
<feature type="binding site" evidence="12">
    <location>
        <position position="232"/>
    </location>
    <ligand>
        <name>NADP(+)</name>
        <dbReference type="ChEBI" id="CHEBI:58349"/>
    </ligand>
</feature>
<keyword evidence="6 12" id="KW-0378">Hydrolase</keyword>
<dbReference type="PANTHER" id="PTHR48099">
    <property type="entry name" value="C-1-TETRAHYDROFOLATE SYNTHASE, CYTOPLASMIC-RELATED"/>
    <property type="match status" value="1"/>
</dbReference>
<dbReference type="Gene3D" id="3.40.50.720">
    <property type="entry name" value="NAD(P)-binding Rossmann-like Domain"/>
    <property type="match status" value="1"/>
</dbReference>
<evidence type="ECO:0000256" key="6">
    <source>
        <dbReference type="ARBA" id="ARBA00022801"/>
    </source>
</evidence>
<comment type="caution">
    <text evidence="12">Lacks conserved residue(s) required for the propagation of feature annotation.</text>
</comment>
<evidence type="ECO:0000256" key="10">
    <source>
        <dbReference type="ARBA" id="ARBA00023167"/>
    </source>
</evidence>
<keyword evidence="7 12" id="KW-0521">NADP</keyword>
<dbReference type="InterPro" id="IPR020867">
    <property type="entry name" value="THF_DH/CycHdrlase_CS"/>
</dbReference>